<dbReference type="InterPro" id="IPR043137">
    <property type="entry name" value="GGT_ssub_C"/>
</dbReference>
<dbReference type="InterPro" id="IPR043138">
    <property type="entry name" value="GGT_lsub"/>
</dbReference>
<reference evidence="1 2" key="1">
    <citation type="journal article" date="2007" name="J. Bacteriol.">
        <title>Genome sequence analysis of the emerging human pathogenic acetic acid bacterium Granulibacter bethesdensis.</title>
        <authorList>
            <person name="Greenberg D.E."/>
            <person name="Porcella S.F."/>
            <person name="Zelazny A.M."/>
            <person name="Virtaneva K."/>
            <person name="Sturdevant D.E."/>
            <person name="Kupko J.J.III."/>
            <person name="Barbian K.D."/>
            <person name="Babar A."/>
            <person name="Dorward D.W."/>
            <person name="Holland S.M."/>
        </authorList>
    </citation>
    <scope>NUCLEOTIDE SEQUENCE [LARGE SCALE GENOMIC DNA]</scope>
    <source>
        <strain evidence="2">ATCC BAA-1260 / CGDNIH1</strain>
    </source>
</reference>
<keyword evidence="1" id="KW-0012">Acyltransferase</keyword>
<organism evidence="1 2">
    <name type="scientific">Granulibacter bethesdensis (strain ATCC BAA-1260 / CGDNIH1)</name>
    <dbReference type="NCBI Taxonomy" id="391165"/>
    <lineage>
        <taxon>Bacteria</taxon>
        <taxon>Pseudomonadati</taxon>
        <taxon>Pseudomonadota</taxon>
        <taxon>Alphaproteobacteria</taxon>
        <taxon>Acetobacterales</taxon>
        <taxon>Acetobacteraceae</taxon>
        <taxon>Granulibacter</taxon>
    </lineage>
</organism>
<proteinExistence type="predicted"/>
<keyword evidence="1" id="KW-0808">Transferase</keyword>
<dbReference type="PANTHER" id="PTHR43881">
    <property type="entry name" value="GAMMA-GLUTAMYLTRANSPEPTIDASE (AFU_ORTHOLOGUE AFUA_4G13580)"/>
    <property type="match status" value="1"/>
</dbReference>
<sequence>MLQMPRFCPGWTILAVPAEADKSGMDLPARSIAIHHTGRHNSPMRDFHFPGRSPAIGGEGMAATSMPAATLAALDVLKSGGNAMDAAIAAVAVLSVIEPQATGIGGDCFCLYAPASGGVHALNGSGRSPAALTLEALEKQGIAMLAPTSAHAVTIPGSVAAWEALLTRFGTKGLDTLLQPAIALAEQGMRVHARVALDWSRNEDKLRNTGAYSFLPDGHAPSMGDLFRQPALAETLRVIARQGARGFYEGAIAADMVATLQAKGGLHTEEDFAAGLTAPEFVTPIHRAWKNYEVWQCPPNGSGLLVLMMLGILEGFEHPPEGPLSALRLHRHAEAARMVYRDRDAFLADPAQVAVPLERLLSDSYLTALRGLIDDQKATTTLPAAGETLLPRHRDTVYLSVVDRYGNACSLINSLFNDFGSGILAGQSGVLLQNRGLGFRLERGHPNCVGPRKRPMHTIIPGMLMKDGQAVMPYGVMGGHFQPMGQTLFLTNMLEFGMDVQQALDCPRLFPFRGKLEIERGIPVEARTALTALGHDLEEIEFPHGGGQGIWIDRQRGVLLGGSDPRKDGLAMGY</sequence>
<accession>Q0BT37</accession>
<dbReference type="InterPro" id="IPR052896">
    <property type="entry name" value="GGT-like_enzyme"/>
</dbReference>
<name>Q0BT37_GRABC</name>
<dbReference type="KEGG" id="gbe:GbCGDNIH1_1117"/>
<dbReference type="PANTHER" id="PTHR43881:SF1">
    <property type="entry name" value="GAMMA-GLUTAMYLTRANSPEPTIDASE (AFU_ORTHOLOGUE AFUA_4G13580)"/>
    <property type="match status" value="1"/>
</dbReference>
<dbReference type="GO" id="GO:0103068">
    <property type="term" value="F:leukotriene C4 gamma-glutamyl transferase activity"/>
    <property type="evidence" value="ECO:0007669"/>
    <property type="project" value="UniProtKB-EC"/>
</dbReference>
<dbReference type="AlphaFoldDB" id="Q0BT37"/>
<dbReference type="MEROPS" id="T03.025"/>
<dbReference type="SUPFAM" id="SSF56235">
    <property type="entry name" value="N-terminal nucleophile aminohydrolases (Ntn hydrolases)"/>
    <property type="match status" value="1"/>
</dbReference>
<dbReference type="Pfam" id="PF01019">
    <property type="entry name" value="G_glu_transpept"/>
    <property type="match status" value="1"/>
</dbReference>
<dbReference type="InterPro" id="IPR029055">
    <property type="entry name" value="Ntn_hydrolases_N"/>
</dbReference>
<dbReference type="Gene3D" id="1.10.246.130">
    <property type="match status" value="1"/>
</dbReference>
<dbReference type="PRINTS" id="PR01210">
    <property type="entry name" value="GGTRANSPTASE"/>
</dbReference>
<dbReference type="STRING" id="391165.GbCGDNIH1_1117"/>
<keyword evidence="2" id="KW-1185">Reference proteome</keyword>
<dbReference type="Gene3D" id="3.60.20.40">
    <property type="match status" value="1"/>
</dbReference>
<evidence type="ECO:0000313" key="1">
    <source>
        <dbReference type="EMBL" id="ABI62015.2"/>
    </source>
</evidence>
<dbReference type="eggNOG" id="COG0405">
    <property type="taxonomic scope" value="Bacteria"/>
</dbReference>
<protein>
    <submittedName>
        <fullName evidence="1">Gamma-glutamyltranspeptidase</fullName>
        <ecNumber evidence="1">2.3.2.2</ecNumber>
    </submittedName>
</protein>
<dbReference type="Proteomes" id="UP000001963">
    <property type="component" value="Chromosome"/>
</dbReference>
<dbReference type="EC" id="2.3.2.2" evidence="1"/>
<evidence type="ECO:0000313" key="2">
    <source>
        <dbReference type="Proteomes" id="UP000001963"/>
    </source>
</evidence>
<dbReference type="EMBL" id="CP000394">
    <property type="protein sequence ID" value="ABI62015.2"/>
    <property type="molecule type" value="Genomic_DNA"/>
</dbReference>
<gene>
    <name evidence="1" type="ordered locus">GbCGDNIH1_1117</name>
</gene>